<evidence type="ECO:0000313" key="3">
    <source>
        <dbReference type="Proteomes" id="UP000823877"/>
    </source>
</evidence>
<keyword evidence="1" id="KW-0472">Membrane</keyword>
<dbReference type="InterPro" id="IPR024232">
    <property type="entry name" value="SpoIIIAH"/>
</dbReference>
<gene>
    <name evidence="2" type="ORF">IAA37_06235</name>
</gene>
<evidence type="ECO:0000313" key="2">
    <source>
        <dbReference type="EMBL" id="HJB75255.1"/>
    </source>
</evidence>
<reference evidence="2" key="1">
    <citation type="journal article" date="2021" name="PeerJ">
        <title>Extensive microbial diversity within the chicken gut microbiome revealed by metagenomics and culture.</title>
        <authorList>
            <person name="Gilroy R."/>
            <person name="Ravi A."/>
            <person name="Getino M."/>
            <person name="Pursley I."/>
            <person name="Horton D.L."/>
            <person name="Alikhan N.F."/>
            <person name="Baker D."/>
            <person name="Gharbi K."/>
            <person name="Hall N."/>
            <person name="Watson M."/>
            <person name="Adriaenssens E.M."/>
            <person name="Foster-Nyarko E."/>
            <person name="Jarju S."/>
            <person name="Secka A."/>
            <person name="Antonio M."/>
            <person name="Oren A."/>
            <person name="Chaudhuri R.R."/>
            <person name="La Ragione R."/>
            <person name="Hildebrand F."/>
            <person name="Pallen M.J."/>
        </authorList>
    </citation>
    <scope>NUCLEOTIDE SEQUENCE</scope>
    <source>
        <strain evidence="2">CHK188-16595</strain>
    </source>
</reference>
<dbReference type="Pfam" id="PF12685">
    <property type="entry name" value="SpoIIIAH"/>
    <property type="match status" value="1"/>
</dbReference>
<name>A0A9D2SA89_9FIRM</name>
<keyword evidence="1" id="KW-1133">Transmembrane helix</keyword>
<comment type="caution">
    <text evidence="2">The sequence shown here is derived from an EMBL/GenBank/DDBJ whole genome shotgun (WGS) entry which is preliminary data.</text>
</comment>
<feature type="transmembrane region" description="Helical" evidence="1">
    <location>
        <begin position="32"/>
        <end position="51"/>
    </location>
</feature>
<dbReference type="AlphaFoldDB" id="A0A9D2SA89"/>
<dbReference type="InterPro" id="IPR038503">
    <property type="entry name" value="SpoIIIAH_sf"/>
</dbReference>
<keyword evidence="1" id="KW-0812">Transmembrane</keyword>
<dbReference type="Gene3D" id="1.10.287.4300">
    <property type="entry name" value="Stage III sporulation protein AH-like"/>
    <property type="match status" value="1"/>
</dbReference>
<organism evidence="2 3">
    <name type="scientific">Candidatus Eubacterium faecale</name>
    <dbReference type="NCBI Taxonomy" id="2838568"/>
    <lineage>
        <taxon>Bacteria</taxon>
        <taxon>Bacillati</taxon>
        <taxon>Bacillota</taxon>
        <taxon>Clostridia</taxon>
        <taxon>Eubacteriales</taxon>
        <taxon>Eubacteriaceae</taxon>
        <taxon>Eubacterium</taxon>
    </lineage>
</organism>
<dbReference type="EMBL" id="DWXN01000012">
    <property type="protein sequence ID" value="HJB75255.1"/>
    <property type="molecule type" value="Genomic_DNA"/>
</dbReference>
<dbReference type="Proteomes" id="UP000823877">
    <property type="component" value="Unassembled WGS sequence"/>
</dbReference>
<proteinExistence type="predicted"/>
<protein>
    <submittedName>
        <fullName evidence="2">SpoIIIAH-like family protein</fullName>
    </submittedName>
</protein>
<reference evidence="2" key="2">
    <citation type="submission" date="2021-04" db="EMBL/GenBank/DDBJ databases">
        <authorList>
            <person name="Gilroy R."/>
        </authorList>
    </citation>
    <scope>NUCLEOTIDE SEQUENCE</scope>
    <source>
        <strain evidence="2">CHK188-16595</strain>
    </source>
</reference>
<evidence type="ECO:0000256" key="1">
    <source>
        <dbReference type="SAM" id="Phobius"/>
    </source>
</evidence>
<accession>A0A9D2SA89</accession>
<sequence length="205" mass="22390">MKELHEKNNGIEIKGLTSDEQVKKRKSRKRKILVSVFVLLLALGIGGNWYWENSDISAKISSIASSAKTLGEATFVDATTEVTTTAESEYFSSARVERQTARDAALEKLQAVIDAPEESEDAHKLAAEQIAAISSYIEIENKIETLVEAKGVQNCLAVISEDGTRVDVIIDSEELSDDLALQIKEIATTQLKCGFENVTIIQSAS</sequence>